<dbReference type="Gene3D" id="3.30.200.20">
    <property type="entry name" value="Phosphorylase Kinase, domain 1"/>
    <property type="match status" value="1"/>
</dbReference>
<proteinExistence type="predicted"/>
<evidence type="ECO:0000313" key="2">
    <source>
        <dbReference type="EMBL" id="QAY65947.1"/>
    </source>
</evidence>
<name>A0A4P6EZ20_9BACL</name>
<dbReference type="InterPro" id="IPR051678">
    <property type="entry name" value="AGP_Transferase"/>
</dbReference>
<dbReference type="Proteomes" id="UP000293568">
    <property type="component" value="Chromosome"/>
</dbReference>
<feature type="domain" description="Aminoglycoside phosphotransferase" evidence="1">
    <location>
        <begin position="42"/>
        <end position="264"/>
    </location>
</feature>
<dbReference type="OrthoDB" id="334783at2"/>
<dbReference type="EMBL" id="CP035492">
    <property type="protein sequence ID" value="QAY65947.1"/>
    <property type="molecule type" value="Genomic_DNA"/>
</dbReference>
<protein>
    <submittedName>
        <fullName evidence="2">Aminoglycoside phosphotransferase family protein</fullName>
    </submittedName>
</protein>
<keyword evidence="2" id="KW-0808">Transferase</keyword>
<dbReference type="Gene3D" id="3.90.1200.10">
    <property type="match status" value="1"/>
</dbReference>
<accession>A0A4P6EZ20</accession>
<dbReference type="KEGG" id="pprt:ET464_05650"/>
<dbReference type="PANTHER" id="PTHR21310">
    <property type="entry name" value="AMINOGLYCOSIDE PHOSPHOTRANSFERASE-RELATED-RELATED"/>
    <property type="match status" value="1"/>
</dbReference>
<evidence type="ECO:0000313" key="3">
    <source>
        <dbReference type="Proteomes" id="UP000293568"/>
    </source>
</evidence>
<sequence>MEIFYRVVGRGLSAVGNTWLLSDGVLDWVIQHTDQHADVTSVNRVQGGTSSAVYRIEISGRYDKSSYILRQFDQADWLKQEPDLALHEAASLRLAEETAVKTPALLAFDETGHACGLPTVLMTELKGEVVLEPEYLDDWIWGMAHSLAAIHQTSAADFPWPYRSYMDASRLGKQTWSSDPGIWDEVIAVVQTPPPVYDPVFIHRDYHPGNVLWQDKRVSGVVDWVNACRGPAGADLGHCRLNLAQLHGKAAADMMLAAYSQCAGYLFQYEPYWDLVSLTDILFGPPSVYEGWTAAGVAGLTDQIVRDRLDEYAAGIIRSLKG</sequence>
<organism evidence="2 3">
    <name type="scientific">Paenibacillus protaetiae</name>
    <dbReference type="NCBI Taxonomy" id="2509456"/>
    <lineage>
        <taxon>Bacteria</taxon>
        <taxon>Bacillati</taxon>
        <taxon>Bacillota</taxon>
        <taxon>Bacilli</taxon>
        <taxon>Bacillales</taxon>
        <taxon>Paenibacillaceae</taxon>
        <taxon>Paenibacillus</taxon>
    </lineage>
</organism>
<dbReference type="InterPro" id="IPR011009">
    <property type="entry name" value="Kinase-like_dom_sf"/>
</dbReference>
<dbReference type="Pfam" id="PF01636">
    <property type="entry name" value="APH"/>
    <property type="match status" value="1"/>
</dbReference>
<dbReference type="InterPro" id="IPR002575">
    <property type="entry name" value="Aminoglycoside_PTrfase"/>
</dbReference>
<reference evidence="2 3" key="1">
    <citation type="submission" date="2019-01" db="EMBL/GenBank/DDBJ databases">
        <title>Genome sequencing of strain FW100M-2.</title>
        <authorList>
            <person name="Heo J."/>
            <person name="Kim S.-J."/>
            <person name="Kim J.-S."/>
            <person name="Hong S.-B."/>
            <person name="Kwon S.-W."/>
        </authorList>
    </citation>
    <scope>NUCLEOTIDE SEQUENCE [LARGE SCALE GENOMIC DNA]</scope>
    <source>
        <strain evidence="2 3">FW100M-2</strain>
    </source>
</reference>
<dbReference type="SUPFAM" id="SSF56112">
    <property type="entry name" value="Protein kinase-like (PK-like)"/>
    <property type="match status" value="1"/>
</dbReference>
<gene>
    <name evidence="2" type="ORF">ET464_05650</name>
</gene>
<dbReference type="AlphaFoldDB" id="A0A4P6EZ20"/>
<keyword evidence="3" id="KW-1185">Reference proteome</keyword>
<evidence type="ECO:0000259" key="1">
    <source>
        <dbReference type="Pfam" id="PF01636"/>
    </source>
</evidence>
<dbReference type="GO" id="GO:0016740">
    <property type="term" value="F:transferase activity"/>
    <property type="evidence" value="ECO:0007669"/>
    <property type="project" value="UniProtKB-KW"/>
</dbReference>